<sequence length="142" mass="15859">MHEWSIADAILRTVEDMIEGKEGKVSKIVLGIPSISFLDVEILTEAFDELKKNTSLSNSRLEVKIRAPVFTCHRCGSTFSLDEIKSQVDGLRSEFGEEYPLHLIPMLGPSFLRCPHCGSHDISGNDDIVVERVEFEPTVEPS</sequence>
<dbReference type="HAMAP" id="MF_00213">
    <property type="entry name" value="HypA_HybF"/>
    <property type="match status" value="1"/>
</dbReference>
<dbReference type="EMBL" id="CP012175">
    <property type="protein sequence ID" value="AKV80723.1"/>
    <property type="molecule type" value="Genomic_DNA"/>
</dbReference>
<evidence type="ECO:0000313" key="11">
    <source>
        <dbReference type="Proteomes" id="UP000029084"/>
    </source>
</evidence>
<evidence type="ECO:0000256" key="2">
    <source>
        <dbReference type="ARBA" id="ARBA00022723"/>
    </source>
</evidence>
<comment type="similarity">
    <text evidence="4">Belongs to the HypA/HybF family.</text>
</comment>
<name>A0A088E431_9CREN</name>
<dbReference type="EMBL" id="CP012173">
    <property type="protein sequence ID" value="AKV76225.1"/>
    <property type="molecule type" value="Genomic_DNA"/>
</dbReference>
<evidence type="ECO:0000256" key="3">
    <source>
        <dbReference type="ARBA" id="ARBA00022833"/>
    </source>
</evidence>
<proteinExistence type="inferred from homology"/>
<keyword evidence="2 4" id="KW-0479">Metal-binding</keyword>
<evidence type="ECO:0000313" key="15">
    <source>
        <dbReference type="Proteomes" id="UP000062475"/>
    </source>
</evidence>
<dbReference type="Proteomes" id="UP000061362">
    <property type="component" value="Chromosome"/>
</dbReference>
<dbReference type="EMBL" id="CP012174">
    <property type="protein sequence ID" value="AKV78478.1"/>
    <property type="molecule type" value="Genomic_DNA"/>
</dbReference>
<gene>
    <name evidence="4" type="primary">hypA</name>
    <name evidence="5" type="ORF">HA72_0913</name>
    <name evidence="6" type="ORF">MsedA_0929</name>
    <name evidence="7" type="ORF">MsedB_0930</name>
    <name evidence="8" type="ORF">MsedC_0929</name>
    <name evidence="9" type="ORF">MsedD_0930</name>
    <name evidence="10" type="ORF">MsedE_0930</name>
</gene>
<dbReference type="Proteomes" id="UP000056255">
    <property type="component" value="Chromosome"/>
</dbReference>
<evidence type="ECO:0000313" key="8">
    <source>
        <dbReference type="EMBL" id="AKV78478.1"/>
    </source>
</evidence>
<dbReference type="OrthoDB" id="36835at2157"/>
<feature type="binding site" evidence="4">
    <location>
        <position position="72"/>
    </location>
    <ligand>
        <name>Zn(2+)</name>
        <dbReference type="ChEBI" id="CHEBI:29105"/>
    </ligand>
</feature>
<reference evidence="13 14" key="2">
    <citation type="journal article" date="2015" name="Genome Announc.">
        <title>Complete Genome Sequences of Evolved Arsenate-Resistant Metallosphaera sedula Strains.</title>
        <authorList>
            <person name="Ai C."/>
            <person name="McCarthy S."/>
            <person name="Schackwitz W."/>
            <person name="Martin J."/>
            <person name="Lipzen A."/>
            <person name="Blum P."/>
        </authorList>
    </citation>
    <scope>NUCLEOTIDE SEQUENCE [LARGE SCALE GENOMIC DNA]</scope>
    <source>
        <strain evidence="8 14">ARS120-1</strain>
        <strain evidence="9 13">ARS120-2</strain>
        <strain evidence="6 16">ARS50-1</strain>
        <strain evidence="7 15">ARS50-2</strain>
    </source>
</reference>
<evidence type="ECO:0000313" key="13">
    <source>
        <dbReference type="Proteomes" id="UP000061362"/>
    </source>
</evidence>
<dbReference type="GeneID" id="97614010"/>
<dbReference type="Proteomes" id="UP000062398">
    <property type="component" value="Chromosome"/>
</dbReference>
<dbReference type="PANTHER" id="PTHR34535:SF3">
    <property type="entry name" value="HYDROGENASE MATURATION FACTOR HYPA"/>
    <property type="match status" value="1"/>
</dbReference>
<dbReference type="EMBL" id="CP012176">
    <property type="protein sequence ID" value="AKV82965.1"/>
    <property type="molecule type" value="Genomic_DNA"/>
</dbReference>
<evidence type="ECO:0000313" key="14">
    <source>
        <dbReference type="Proteomes" id="UP000062398"/>
    </source>
</evidence>
<keyword evidence="1 4" id="KW-0533">Nickel</keyword>
<dbReference type="InterPro" id="IPR000688">
    <property type="entry name" value="HypA/HybF"/>
</dbReference>
<reference evidence="5 11" key="1">
    <citation type="journal article" date="2014" name="J. Bacteriol.">
        <title>Role of an Archaeal PitA Transporter in the Copper and Arsenic Resistance of Metallosphaera sedula, an Extreme Thermoacidophile.</title>
        <authorList>
            <person name="McCarthy S."/>
            <person name="Ai C."/>
            <person name="Wheaton G."/>
            <person name="Tevatia R."/>
            <person name="Eckrich V."/>
            <person name="Kelly R."/>
            <person name="Blum P."/>
        </authorList>
    </citation>
    <scope>NUCLEOTIDE SEQUENCE [LARGE SCALE GENOMIC DNA]</scope>
    <source>
        <strain evidence="5 11">CuR1</strain>
    </source>
</reference>
<keyword evidence="3 4" id="KW-0862">Zinc</keyword>
<dbReference type="Gene3D" id="3.30.2320.80">
    <property type="match status" value="1"/>
</dbReference>
<dbReference type="AlphaFoldDB" id="A0A088E431"/>
<organism evidence="5 11">
    <name type="scientific">Metallosphaera sedula</name>
    <dbReference type="NCBI Taxonomy" id="43687"/>
    <lineage>
        <taxon>Archaea</taxon>
        <taxon>Thermoproteota</taxon>
        <taxon>Thermoprotei</taxon>
        <taxon>Sulfolobales</taxon>
        <taxon>Sulfolobaceae</taxon>
        <taxon>Metallosphaera</taxon>
    </lineage>
</organism>
<feature type="binding site" evidence="4">
    <location>
        <position position="2"/>
    </location>
    <ligand>
        <name>Ni(2+)</name>
        <dbReference type="ChEBI" id="CHEBI:49786"/>
    </ligand>
</feature>
<reference evidence="10 12" key="3">
    <citation type="submission" date="2015-07" db="EMBL/GenBank/DDBJ databases">
        <title>Physiological, transcriptional responses and genome re-sequencing of acid resistant extremely thermoacidophilic Metallosphaera sedula SARC-M1.</title>
        <authorList>
            <person name="Ai C."/>
            <person name="McCarthy S."/>
            <person name="Eckrich V."/>
            <person name="Rudrappa D."/>
            <person name="Qiu G."/>
            <person name="Blum P."/>
        </authorList>
    </citation>
    <scope>NUCLEOTIDE SEQUENCE [LARGE SCALE GENOMIC DNA]</scope>
    <source>
        <strain evidence="10 12">SARC-M1</strain>
    </source>
</reference>
<evidence type="ECO:0000313" key="9">
    <source>
        <dbReference type="EMBL" id="AKV80723.1"/>
    </source>
</evidence>
<dbReference type="GO" id="GO:0016151">
    <property type="term" value="F:nickel cation binding"/>
    <property type="evidence" value="ECO:0007669"/>
    <property type="project" value="UniProtKB-UniRule"/>
</dbReference>
<evidence type="ECO:0000313" key="7">
    <source>
        <dbReference type="EMBL" id="AKV76225.1"/>
    </source>
</evidence>
<accession>A0A088E431</accession>
<dbReference type="PIRSF" id="PIRSF004761">
    <property type="entry name" value="Hydrgn_mat_HypA"/>
    <property type="match status" value="1"/>
</dbReference>
<feature type="binding site" evidence="4">
    <location>
        <position position="117"/>
    </location>
    <ligand>
        <name>Zn(2+)</name>
        <dbReference type="ChEBI" id="CHEBI:29105"/>
    </ligand>
</feature>
<evidence type="ECO:0000313" key="10">
    <source>
        <dbReference type="EMBL" id="AKV82965.1"/>
    </source>
</evidence>
<feature type="binding site" evidence="4">
    <location>
        <position position="75"/>
    </location>
    <ligand>
        <name>Zn(2+)</name>
        <dbReference type="ChEBI" id="CHEBI:29105"/>
    </ligand>
</feature>
<evidence type="ECO:0000256" key="4">
    <source>
        <dbReference type="HAMAP-Rule" id="MF_00213"/>
    </source>
</evidence>
<dbReference type="PATRIC" id="fig|43687.5.peg.942"/>
<evidence type="ECO:0000313" key="5">
    <source>
        <dbReference type="EMBL" id="AIM27071.1"/>
    </source>
</evidence>
<dbReference type="OMA" id="EDIHFIP"/>
<dbReference type="Proteomes" id="UP000062475">
    <property type="component" value="Chromosome"/>
</dbReference>
<dbReference type="GO" id="GO:0008270">
    <property type="term" value="F:zinc ion binding"/>
    <property type="evidence" value="ECO:0007669"/>
    <property type="project" value="UniProtKB-UniRule"/>
</dbReference>
<dbReference type="EMBL" id="CP012172">
    <property type="protein sequence ID" value="AKV73986.1"/>
    <property type="molecule type" value="Genomic_DNA"/>
</dbReference>
<dbReference type="PANTHER" id="PTHR34535">
    <property type="entry name" value="HYDROGENASE MATURATION FACTOR HYPA"/>
    <property type="match status" value="1"/>
</dbReference>
<dbReference type="Pfam" id="PF01155">
    <property type="entry name" value="HypA"/>
    <property type="match status" value="1"/>
</dbReference>
<protein>
    <recommendedName>
        <fullName evidence="4">Hydrogenase maturation factor HypA</fullName>
    </recommendedName>
</protein>
<dbReference type="EMBL" id="CP008822">
    <property type="protein sequence ID" value="AIM27071.1"/>
    <property type="molecule type" value="Genomic_DNA"/>
</dbReference>
<evidence type="ECO:0000313" key="6">
    <source>
        <dbReference type="EMBL" id="AKV73986.1"/>
    </source>
</evidence>
<comment type="function">
    <text evidence="4">Involved in the maturation of [NiFe] hydrogenases. Required for nickel insertion into the metal center of the hydrogenase.</text>
</comment>
<evidence type="ECO:0000313" key="12">
    <source>
        <dbReference type="Proteomes" id="UP000056255"/>
    </source>
</evidence>
<dbReference type="GO" id="GO:0051604">
    <property type="term" value="P:protein maturation"/>
    <property type="evidence" value="ECO:0007669"/>
    <property type="project" value="InterPro"/>
</dbReference>
<feature type="binding site" evidence="4">
    <location>
        <position position="114"/>
    </location>
    <ligand>
        <name>Zn(2+)</name>
        <dbReference type="ChEBI" id="CHEBI:29105"/>
    </ligand>
</feature>
<evidence type="ECO:0000313" key="16">
    <source>
        <dbReference type="Proteomes" id="UP000068832"/>
    </source>
</evidence>
<dbReference type="RefSeq" id="WP_012020872.1">
    <property type="nucleotide sequence ID" value="NZ_CP008822.1"/>
</dbReference>
<dbReference type="Proteomes" id="UP000029084">
    <property type="component" value="Chromosome"/>
</dbReference>
<evidence type="ECO:0000256" key="1">
    <source>
        <dbReference type="ARBA" id="ARBA00022596"/>
    </source>
</evidence>
<dbReference type="Proteomes" id="UP000068832">
    <property type="component" value="Chromosome"/>
</dbReference>